<proteinExistence type="predicted"/>
<organism evidence="2 3">
    <name type="scientific">Rhizobium puerariae</name>
    <dbReference type="NCBI Taxonomy" id="1585791"/>
    <lineage>
        <taxon>Bacteria</taxon>
        <taxon>Pseudomonadati</taxon>
        <taxon>Pseudomonadota</taxon>
        <taxon>Alphaproteobacteria</taxon>
        <taxon>Hyphomicrobiales</taxon>
        <taxon>Rhizobiaceae</taxon>
        <taxon>Rhizobium/Agrobacterium group</taxon>
        <taxon>Rhizobium</taxon>
    </lineage>
</organism>
<gene>
    <name evidence="2" type="ORF">ACFFP0_04420</name>
</gene>
<evidence type="ECO:0008006" key="4">
    <source>
        <dbReference type="Google" id="ProtNLM"/>
    </source>
</evidence>
<accession>A0ABV6ABT0</accession>
<keyword evidence="1" id="KW-0732">Signal</keyword>
<dbReference type="RefSeq" id="WP_377256811.1">
    <property type="nucleotide sequence ID" value="NZ_JBHMAA010000006.1"/>
</dbReference>
<evidence type="ECO:0000256" key="1">
    <source>
        <dbReference type="SAM" id="SignalP"/>
    </source>
</evidence>
<reference evidence="2 3" key="1">
    <citation type="submission" date="2024-09" db="EMBL/GenBank/DDBJ databases">
        <authorList>
            <person name="Sun Q."/>
            <person name="Mori K."/>
        </authorList>
    </citation>
    <scope>NUCLEOTIDE SEQUENCE [LARGE SCALE GENOMIC DNA]</scope>
    <source>
        <strain evidence="2 3">TBRC 4938</strain>
    </source>
</reference>
<evidence type="ECO:0000313" key="3">
    <source>
        <dbReference type="Proteomes" id="UP001589692"/>
    </source>
</evidence>
<protein>
    <recommendedName>
        <fullName evidence="4">DUF2125 domain-containing protein</fullName>
    </recommendedName>
</protein>
<comment type="caution">
    <text evidence="2">The sequence shown here is derived from an EMBL/GenBank/DDBJ whole genome shotgun (WGS) entry which is preliminary data.</text>
</comment>
<keyword evidence="3" id="KW-1185">Reference proteome</keyword>
<feature type="chain" id="PRO_5045965705" description="DUF2125 domain-containing protein" evidence="1">
    <location>
        <begin position="22"/>
        <end position="481"/>
    </location>
</feature>
<sequence>MKRALIATGVAAVFSAHAAQAAEVNDQGARALKDSLSHFLPDPARSSGFLTVTPAGDRYEISYDIARLLATIDRQDFTVSGLTPFTLLAAPLPNGQWKLNSDSNMNFSVKGKMPDGRPTNLTYSVTDAVFSGIFDPAISYLRSGEATSGPIRMVSKSGAEEIEASFAGMNYSLTSTDGAIAGATNFQGKGSLAKFYERIAAPQTPPVQIRAESLDFDVGVEGVVTQNIQKLVSLTLELIRNEKPSDAEITELKGLIRDAMPFFTSLSEKIAFNNFIVASQAGDFGVDKLDYTLTMTEPSEATRIGFGLGVEEISTPSGLVPEVYARLVPDMAAVEVGIADLNFTRFVDTVMEMELTKPGPPPEAEGERLGKALLKDGLLTIDFPRVVARSSLYDIEASGEITGNPDEKDRYNLKTSILARDIDRLIQYFQGAAKVDPQFNQASFAVMMAKGMAKTEPDGRLRWDITIEDGKTFSVNGQPIR</sequence>
<evidence type="ECO:0000313" key="2">
    <source>
        <dbReference type="EMBL" id="MFB9948079.1"/>
    </source>
</evidence>
<dbReference type="Proteomes" id="UP001589692">
    <property type="component" value="Unassembled WGS sequence"/>
</dbReference>
<name>A0ABV6ABT0_9HYPH</name>
<feature type="signal peptide" evidence="1">
    <location>
        <begin position="1"/>
        <end position="21"/>
    </location>
</feature>
<dbReference type="EMBL" id="JBHMAA010000006">
    <property type="protein sequence ID" value="MFB9948079.1"/>
    <property type="molecule type" value="Genomic_DNA"/>
</dbReference>